<comment type="caution">
    <text evidence="2">The sequence shown here is derived from an EMBL/GenBank/DDBJ whole genome shotgun (WGS) entry which is preliminary data.</text>
</comment>
<dbReference type="InterPro" id="IPR000477">
    <property type="entry name" value="RT_dom"/>
</dbReference>
<dbReference type="AlphaFoldDB" id="A0A4U5N1C7"/>
<evidence type="ECO:0000259" key="1">
    <source>
        <dbReference type="PROSITE" id="PS50878"/>
    </source>
</evidence>
<accession>A0A4U5N1C7</accession>
<dbReference type="STRING" id="34508.A0A4U5N1C7"/>
<name>A0A4U5N1C7_STECR</name>
<proteinExistence type="predicted"/>
<reference evidence="2 3" key="1">
    <citation type="journal article" date="2015" name="Genome Biol.">
        <title>Comparative genomics of Steinernema reveals deeply conserved gene regulatory networks.</title>
        <authorList>
            <person name="Dillman A.R."/>
            <person name="Macchietto M."/>
            <person name="Porter C.F."/>
            <person name="Rogers A."/>
            <person name="Williams B."/>
            <person name="Antoshechkin I."/>
            <person name="Lee M.M."/>
            <person name="Goodwin Z."/>
            <person name="Lu X."/>
            <person name="Lewis E.E."/>
            <person name="Goodrich-Blair H."/>
            <person name="Stock S.P."/>
            <person name="Adams B.J."/>
            <person name="Sternberg P.W."/>
            <person name="Mortazavi A."/>
        </authorList>
    </citation>
    <scope>NUCLEOTIDE SEQUENCE [LARGE SCALE GENOMIC DNA]</scope>
    <source>
        <strain evidence="2 3">ALL</strain>
    </source>
</reference>
<sequence length="97" mass="10534">MQVVSVNVNGAVSSAKSVKSGVPQGFCQGPLLFALFINNICSIMLPKVHCTLFADDLRIYASSNPRALKKVLTALETWSAKWGLPIFKSKTLVVHVM</sequence>
<dbReference type="EMBL" id="AZBU02000005">
    <property type="protein sequence ID" value="TKR76149.1"/>
    <property type="molecule type" value="Genomic_DNA"/>
</dbReference>
<dbReference type="Pfam" id="PF00078">
    <property type="entry name" value="RVT_1"/>
    <property type="match status" value="1"/>
</dbReference>
<dbReference type="PROSITE" id="PS50878">
    <property type="entry name" value="RT_POL"/>
    <property type="match status" value="1"/>
</dbReference>
<dbReference type="Gene3D" id="3.30.70.270">
    <property type="match status" value="1"/>
</dbReference>
<protein>
    <recommendedName>
        <fullName evidence="1">Reverse transcriptase domain-containing protein</fullName>
    </recommendedName>
</protein>
<organism evidence="2 3">
    <name type="scientific">Steinernema carpocapsae</name>
    <name type="common">Entomopathogenic nematode</name>
    <dbReference type="NCBI Taxonomy" id="34508"/>
    <lineage>
        <taxon>Eukaryota</taxon>
        <taxon>Metazoa</taxon>
        <taxon>Ecdysozoa</taxon>
        <taxon>Nematoda</taxon>
        <taxon>Chromadorea</taxon>
        <taxon>Rhabditida</taxon>
        <taxon>Tylenchina</taxon>
        <taxon>Panagrolaimomorpha</taxon>
        <taxon>Strongyloidoidea</taxon>
        <taxon>Steinernematidae</taxon>
        <taxon>Steinernema</taxon>
    </lineage>
</organism>
<dbReference type="OrthoDB" id="5875724at2759"/>
<dbReference type="InterPro" id="IPR043502">
    <property type="entry name" value="DNA/RNA_pol_sf"/>
</dbReference>
<keyword evidence="3" id="KW-1185">Reference proteome</keyword>
<evidence type="ECO:0000313" key="3">
    <source>
        <dbReference type="Proteomes" id="UP000298663"/>
    </source>
</evidence>
<dbReference type="Proteomes" id="UP000298663">
    <property type="component" value="Unassembled WGS sequence"/>
</dbReference>
<dbReference type="InterPro" id="IPR043128">
    <property type="entry name" value="Rev_trsase/Diguanyl_cyclase"/>
</dbReference>
<reference evidence="2 3" key="2">
    <citation type="journal article" date="2019" name="G3 (Bethesda)">
        <title>Hybrid Assembly of the Genome of the Entomopathogenic Nematode Steinernema carpocapsae Identifies the X-Chromosome.</title>
        <authorList>
            <person name="Serra L."/>
            <person name="Macchietto M."/>
            <person name="Macias-Munoz A."/>
            <person name="McGill C.J."/>
            <person name="Rodriguez I.M."/>
            <person name="Rodriguez B."/>
            <person name="Murad R."/>
            <person name="Mortazavi A."/>
        </authorList>
    </citation>
    <scope>NUCLEOTIDE SEQUENCE [LARGE SCALE GENOMIC DNA]</scope>
    <source>
        <strain evidence="2 3">ALL</strain>
    </source>
</reference>
<dbReference type="SUPFAM" id="SSF56672">
    <property type="entry name" value="DNA/RNA polymerases"/>
    <property type="match status" value="1"/>
</dbReference>
<gene>
    <name evidence="2" type="ORF">L596_017337</name>
</gene>
<evidence type="ECO:0000313" key="2">
    <source>
        <dbReference type="EMBL" id="TKR76149.1"/>
    </source>
</evidence>
<feature type="domain" description="Reverse transcriptase" evidence="1">
    <location>
        <begin position="1"/>
        <end position="97"/>
    </location>
</feature>